<proteinExistence type="predicted"/>
<dbReference type="AlphaFoldDB" id="A0AA35SEV1"/>
<feature type="transmembrane region" description="Helical" evidence="1">
    <location>
        <begin position="127"/>
        <end position="151"/>
    </location>
</feature>
<comment type="caution">
    <text evidence="2">The sequence shown here is derived from an EMBL/GenBank/DDBJ whole genome shotgun (WGS) entry which is preliminary data.</text>
</comment>
<reference evidence="2" key="1">
    <citation type="submission" date="2023-03" db="EMBL/GenBank/DDBJ databases">
        <authorList>
            <person name="Steffen K."/>
            <person name="Cardenas P."/>
        </authorList>
    </citation>
    <scope>NUCLEOTIDE SEQUENCE</scope>
</reference>
<keyword evidence="1" id="KW-0812">Transmembrane</keyword>
<name>A0AA35SEV1_GEOBA</name>
<evidence type="ECO:0000256" key="1">
    <source>
        <dbReference type="SAM" id="Phobius"/>
    </source>
</evidence>
<keyword evidence="1" id="KW-0472">Membrane</keyword>
<protein>
    <submittedName>
        <fullName evidence="2">Uncharacterized protein</fullName>
    </submittedName>
</protein>
<gene>
    <name evidence="2" type="ORF">GBAR_LOCUS15752</name>
</gene>
<evidence type="ECO:0000313" key="3">
    <source>
        <dbReference type="Proteomes" id="UP001174909"/>
    </source>
</evidence>
<dbReference type="Proteomes" id="UP001174909">
    <property type="component" value="Unassembled WGS sequence"/>
</dbReference>
<keyword evidence="1" id="KW-1133">Transmembrane helix</keyword>
<keyword evidence="3" id="KW-1185">Reference proteome</keyword>
<feature type="non-terminal residue" evidence="2">
    <location>
        <position position="204"/>
    </location>
</feature>
<accession>A0AA35SEV1</accession>
<evidence type="ECO:0000313" key="2">
    <source>
        <dbReference type="EMBL" id="CAI8027587.1"/>
    </source>
</evidence>
<organism evidence="2 3">
    <name type="scientific">Geodia barretti</name>
    <name type="common">Barrett's horny sponge</name>
    <dbReference type="NCBI Taxonomy" id="519541"/>
    <lineage>
        <taxon>Eukaryota</taxon>
        <taxon>Metazoa</taxon>
        <taxon>Porifera</taxon>
        <taxon>Demospongiae</taxon>
        <taxon>Heteroscleromorpha</taxon>
        <taxon>Tetractinellida</taxon>
        <taxon>Astrophorina</taxon>
        <taxon>Geodiidae</taxon>
        <taxon>Geodia</taxon>
    </lineage>
</organism>
<dbReference type="EMBL" id="CASHTH010002288">
    <property type="protein sequence ID" value="CAI8027587.1"/>
    <property type="molecule type" value="Genomic_DNA"/>
</dbReference>
<sequence length="204" mass="22647">MLPLLVVQEGRITIEVLFYLEGRQCLSQFHLIINGLVNISLNVTSSDRQRGELTYDLSTYTTPEGVCSVSGEIYGTNDFGDSTPVDIQLPEECQSMRQDLFTPSTAIKTLISTPTITLSKPPDVVPIYIIAVSMPMMVLAVATCLFIIFIAMKCRGKKSVVTEDVSLQKNEAYCTVTTRVPMKRNEAYETVLRANEDSESGYEI</sequence>